<organism evidence="5">
    <name type="scientific">marine metagenome</name>
    <dbReference type="NCBI Taxonomy" id="408172"/>
    <lineage>
        <taxon>unclassified sequences</taxon>
        <taxon>metagenomes</taxon>
        <taxon>ecological metagenomes</taxon>
    </lineage>
</organism>
<gene>
    <name evidence="5" type="ORF">METZ01_LOCUS114069</name>
</gene>
<dbReference type="InterPro" id="IPR005025">
    <property type="entry name" value="FMN_Rdtase-like_dom"/>
</dbReference>
<evidence type="ECO:0000256" key="1">
    <source>
        <dbReference type="ARBA" id="ARBA00022630"/>
    </source>
</evidence>
<proteinExistence type="predicted"/>
<dbReference type="InterPro" id="IPR051814">
    <property type="entry name" value="NAD(P)H-dep_FMN_reductase"/>
</dbReference>
<dbReference type="SUPFAM" id="SSF52218">
    <property type="entry name" value="Flavoproteins"/>
    <property type="match status" value="1"/>
</dbReference>
<dbReference type="PANTHER" id="PTHR43408">
    <property type="entry name" value="FMN REDUCTASE (NADPH)"/>
    <property type="match status" value="1"/>
</dbReference>
<evidence type="ECO:0000313" key="5">
    <source>
        <dbReference type="EMBL" id="SVA61215.1"/>
    </source>
</evidence>
<name>A0A381X8Y2_9ZZZZ</name>
<dbReference type="EMBL" id="UINC01014335">
    <property type="protein sequence ID" value="SVA61215.1"/>
    <property type="molecule type" value="Genomic_DNA"/>
</dbReference>
<reference evidence="5" key="1">
    <citation type="submission" date="2018-05" db="EMBL/GenBank/DDBJ databases">
        <authorList>
            <person name="Lanie J.A."/>
            <person name="Ng W.-L."/>
            <person name="Kazmierczak K.M."/>
            <person name="Andrzejewski T.M."/>
            <person name="Davidsen T.M."/>
            <person name="Wayne K.J."/>
            <person name="Tettelin H."/>
            <person name="Glass J.I."/>
            <person name="Rusch D."/>
            <person name="Podicherti R."/>
            <person name="Tsui H.-C.T."/>
            <person name="Winkler M.E."/>
        </authorList>
    </citation>
    <scope>NUCLEOTIDE SEQUENCE</scope>
</reference>
<feature type="domain" description="NADPH-dependent FMN reductase-like" evidence="4">
    <location>
        <begin position="9"/>
        <end position="119"/>
    </location>
</feature>
<dbReference type="GO" id="GO:0016491">
    <property type="term" value="F:oxidoreductase activity"/>
    <property type="evidence" value="ECO:0007669"/>
    <property type="project" value="UniProtKB-KW"/>
</dbReference>
<protein>
    <recommendedName>
        <fullName evidence="4">NADPH-dependent FMN reductase-like domain-containing protein</fullName>
    </recommendedName>
</protein>
<keyword evidence="2" id="KW-0288">FMN</keyword>
<dbReference type="InterPro" id="IPR029039">
    <property type="entry name" value="Flavoprotein-like_sf"/>
</dbReference>
<evidence type="ECO:0000256" key="2">
    <source>
        <dbReference type="ARBA" id="ARBA00022643"/>
    </source>
</evidence>
<dbReference type="Pfam" id="PF03358">
    <property type="entry name" value="FMN_red"/>
    <property type="match status" value="1"/>
</dbReference>
<evidence type="ECO:0000256" key="3">
    <source>
        <dbReference type="ARBA" id="ARBA00023002"/>
    </source>
</evidence>
<dbReference type="Gene3D" id="3.40.50.360">
    <property type="match status" value="1"/>
</dbReference>
<dbReference type="PANTHER" id="PTHR43408:SF2">
    <property type="entry name" value="FMN REDUCTASE (NADPH)"/>
    <property type="match status" value="1"/>
</dbReference>
<sequence length="148" mass="16128">MILDRLSPDHWTSTVVDLSEVPADNLLLRSEGPALRQALDKTTEADLIIPASPTYRATYTGLLKVFFDLMPPESLLGSYVLPVQTGGSPHHSLSIEYGMVPMVRSLGGLVLANSIYTWSDHWNEDGSAGEDLVSMIESSVSEISLLLK</sequence>
<keyword evidence="1" id="KW-0285">Flavoprotein</keyword>
<evidence type="ECO:0000259" key="4">
    <source>
        <dbReference type="Pfam" id="PF03358"/>
    </source>
</evidence>
<keyword evidence="3" id="KW-0560">Oxidoreductase</keyword>
<accession>A0A381X8Y2</accession>
<dbReference type="AlphaFoldDB" id="A0A381X8Y2"/>